<keyword evidence="2 4" id="KW-0378">Hydrolase</keyword>
<dbReference type="UniPathway" id="UPA00253">
    <property type="reaction ID" value="UER00329"/>
</dbReference>
<dbReference type="InterPro" id="IPR015422">
    <property type="entry name" value="PyrdxlP-dep_Trfase_small"/>
</dbReference>
<dbReference type="SUPFAM" id="SSF53383">
    <property type="entry name" value="PLP-dependent transferases"/>
    <property type="match status" value="1"/>
</dbReference>
<dbReference type="InterPro" id="IPR015424">
    <property type="entry name" value="PyrdxlP-dep_Trfase"/>
</dbReference>
<dbReference type="InterPro" id="IPR015421">
    <property type="entry name" value="PyrdxlP-dep_Trfase_major"/>
</dbReference>
<evidence type="ECO:0000313" key="5">
    <source>
        <dbReference type="EMBL" id="MTD15387.1"/>
    </source>
</evidence>
<keyword evidence="5" id="KW-0032">Aminotransferase</keyword>
<gene>
    <name evidence="5" type="ORF">GIS00_15725</name>
</gene>
<dbReference type="EMBL" id="WLYK01000006">
    <property type="protein sequence ID" value="MTD15387.1"/>
    <property type="molecule type" value="Genomic_DNA"/>
</dbReference>
<comment type="function">
    <text evidence="4">Catalyzes the cleavage of L-kynurenine (L-Kyn) and L-3-hydroxykynurenine (L-3OHKyn) into anthranilic acid (AA) and 3-hydroxyanthranilic acid (3-OHAA), respectively.</text>
</comment>
<comment type="subunit">
    <text evidence="4">Homodimer.</text>
</comment>
<evidence type="ECO:0000256" key="3">
    <source>
        <dbReference type="ARBA" id="ARBA00022898"/>
    </source>
</evidence>
<comment type="caution">
    <text evidence="5">The sequence shown here is derived from an EMBL/GenBank/DDBJ whole genome shotgun (WGS) entry which is preliminary data.</text>
</comment>
<dbReference type="EC" id="3.7.1.3" evidence="4"/>
<comment type="catalytic activity">
    <reaction evidence="4">
        <text>3-hydroxy-L-kynurenine + H2O = 3-hydroxyanthranilate + L-alanine + H(+)</text>
        <dbReference type="Rhea" id="RHEA:25143"/>
        <dbReference type="ChEBI" id="CHEBI:15377"/>
        <dbReference type="ChEBI" id="CHEBI:15378"/>
        <dbReference type="ChEBI" id="CHEBI:36559"/>
        <dbReference type="ChEBI" id="CHEBI:57972"/>
        <dbReference type="ChEBI" id="CHEBI:58125"/>
        <dbReference type="EC" id="3.7.1.3"/>
    </reaction>
</comment>
<dbReference type="GO" id="GO:0019441">
    <property type="term" value="P:L-tryptophan catabolic process to kynurenine"/>
    <property type="evidence" value="ECO:0007669"/>
    <property type="project" value="TreeGrafter"/>
</dbReference>
<dbReference type="Pfam" id="PF22580">
    <property type="entry name" value="KYNU_C"/>
    <property type="match status" value="1"/>
</dbReference>
<evidence type="ECO:0000256" key="2">
    <source>
        <dbReference type="ARBA" id="ARBA00022801"/>
    </source>
</evidence>
<dbReference type="UniPathway" id="UPA00334">
    <property type="reaction ID" value="UER00455"/>
</dbReference>
<dbReference type="GO" id="GO:0043420">
    <property type="term" value="P:anthranilate metabolic process"/>
    <property type="evidence" value="ECO:0007669"/>
    <property type="project" value="TreeGrafter"/>
</dbReference>
<dbReference type="Gene3D" id="3.90.1150.10">
    <property type="entry name" value="Aspartate Aminotransferase, domain 1"/>
    <property type="match status" value="1"/>
</dbReference>
<dbReference type="PANTHER" id="PTHR14084:SF0">
    <property type="entry name" value="KYNURENINASE"/>
    <property type="match status" value="1"/>
</dbReference>
<protein>
    <recommendedName>
        <fullName evidence="4">Kynureninase</fullName>
        <ecNumber evidence="4">3.7.1.3</ecNumber>
    </recommendedName>
</protein>
<evidence type="ECO:0000313" key="6">
    <source>
        <dbReference type="Proteomes" id="UP000460221"/>
    </source>
</evidence>
<sequence>MRIDRQHALALDAADPLREFADRFLPAPGDVVAYLDGNSLGRPTTAIADRLDQLVRTEWAGRLIRGWTDRGDGGGENDSGGGGEGWMDLPEAVGDELGAVCLGAGPGTTVIADSTTVNFYKCVRAAVRLRPDRTRLLTDPAHFPTNRYVLEGIAGELGLELVWADGADAVREALDERTAVVALGHVDYRTGAVADLPGLTTAAHDVGALVVWDLCHSVGVLEPAVESAGVDFAVGCTYKFLGAGPGSPAFCYVALEHHRFLDQPIWGWLGREDPFEMAQGYVPAPGIRRMISGTPSVPGILAVREAVALAAEAGLPQIRAKAAALGDLATSVARQRLEPLGLQVVSPADGALRGGQVSLARADARDLCGALLSRGVITDFRTPDILRLGLSPLPTTFGEVFDALVLLESLAG</sequence>
<dbReference type="Gene3D" id="3.40.640.10">
    <property type="entry name" value="Type I PLP-dependent aspartate aminotransferase-like (Major domain)"/>
    <property type="match status" value="1"/>
</dbReference>
<comment type="similarity">
    <text evidence="4">Belongs to the kynureninase family.</text>
</comment>
<evidence type="ECO:0000256" key="4">
    <source>
        <dbReference type="PIRNR" id="PIRNR038800"/>
    </source>
</evidence>
<dbReference type="PANTHER" id="PTHR14084">
    <property type="entry name" value="KYNURENINASE"/>
    <property type="match status" value="1"/>
</dbReference>
<comment type="cofactor">
    <cofactor evidence="4">
        <name>pyridoxal 5'-phosphate</name>
        <dbReference type="ChEBI" id="CHEBI:597326"/>
    </cofactor>
</comment>
<keyword evidence="6" id="KW-1185">Reference proteome</keyword>
<comment type="pathway">
    <text evidence="4">Amino-acid degradation; L-kynurenine degradation; L-alanine and anthranilate from L-kynurenine: step 1/1.</text>
</comment>
<dbReference type="RefSeq" id="WP_154769402.1">
    <property type="nucleotide sequence ID" value="NZ_WLYK01000006.1"/>
</dbReference>
<dbReference type="InterPro" id="IPR010111">
    <property type="entry name" value="Kynureninase"/>
</dbReference>
<dbReference type="GO" id="GO:0030170">
    <property type="term" value="F:pyridoxal phosphate binding"/>
    <property type="evidence" value="ECO:0007669"/>
    <property type="project" value="InterPro"/>
</dbReference>
<comment type="pathway">
    <text evidence="4">Cofactor biosynthesis; NAD(+) biosynthesis; quinolinate from L-kynurenine: step 2/3.</text>
</comment>
<keyword evidence="5" id="KW-0808">Transferase</keyword>
<dbReference type="GO" id="GO:0009435">
    <property type="term" value="P:NAD+ biosynthetic process"/>
    <property type="evidence" value="ECO:0007669"/>
    <property type="project" value="UniProtKB-UniPathway"/>
</dbReference>
<keyword evidence="1 4" id="KW-0662">Pyridine nucleotide biosynthesis</keyword>
<accession>A0A7K1FMJ4</accession>
<proteinExistence type="inferred from homology"/>
<reference evidence="5 6" key="1">
    <citation type="submission" date="2019-11" db="EMBL/GenBank/DDBJ databases">
        <authorList>
            <person name="Jiang L.-Q."/>
        </authorList>
    </citation>
    <scope>NUCLEOTIDE SEQUENCE [LARGE SCALE GENOMIC DNA]</scope>
    <source>
        <strain evidence="5 6">YIM 132087</strain>
    </source>
</reference>
<dbReference type="Proteomes" id="UP000460221">
    <property type="component" value="Unassembled WGS sequence"/>
</dbReference>
<keyword evidence="3 4" id="KW-0663">Pyridoxal phosphate</keyword>
<dbReference type="PIRSF" id="PIRSF038800">
    <property type="entry name" value="KYNU"/>
    <property type="match status" value="1"/>
</dbReference>
<dbReference type="GO" id="GO:0097053">
    <property type="term" value="P:L-kynurenine catabolic process"/>
    <property type="evidence" value="ECO:0007669"/>
    <property type="project" value="UniProtKB-UniPathway"/>
</dbReference>
<organism evidence="5 6">
    <name type="scientific">Nakamurella alba</name>
    <dbReference type="NCBI Taxonomy" id="2665158"/>
    <lineage>
        <taxon>Bacteria</taxon>
        <taxon>Bacillati</taxon>
        <taxon>Actinomycetota</taxon>
        <taxon>Actinomycetes</taxon>
        <taxon>Nakamurellales</taxon>
        <taxon>Nakamurellaceae</taxon>
        <taxon>Nakamurella</taxon>
    </lineage>
</organism>
<evidence type="ECO:0000256" key="1">
    <source>
        <dbReference type="ARBA" id="ARBA00022642"/>
    </source>
</evidence>
<dbReference type="GO" id="GO:0005737">
    <property type="term" value="C:cytoplasm"/>
    <property type="evidence" value="ECO:0007669"/>
    <property type="project" value="InterPro"/>
</dbReference>
<dbReference type="GO" id="GO:0030429">
    <property type="term" value="F:kynureninase activity"/>
    <property type="evidence" value="ECO:0007669"/>
    <property type="project" value="UniProtKB-EC"/>
</dbReference>
<dbReference type="AlphaFoldDB" id="A0A7K1FMJ4"/>
<comment type="catalytic activity">
    <reaction evidence="4">
        <text>L-kynurenine + H2O = anthranilate + L-alanine + H(+)</text>
        <dbReference type="Rhea" id="RHEA:16813"/>
        <dbReference type="ChEBI" id="CHEBI:15377"/>
        <dbReference type="ChEBI" id="CHEBI:15378"/>
        <dbReference type="ChEBI" id="CHEBI:16567"/>
        <dbReference type="ChEBI" id="CHEBI:57959"/>
        <dbReference type="ChEBI" id="CHEBI:57972"/>
        <dbReference type="EC" id="3.7.1.3"/>
    </reaction>
</comment>
<dbReference type="GO" id="GO:0008483">
    <property type="term" value="F:transaminase activity"/>
    <property type="evidence" value="ECO:0007669"/>
    <property type="project" value="UniProtKB-KW"/>
</dbReference>
<name>A0A7K1FMJ4_9ACTN</name>